<dbReference type="Gene3D" id="3.90.380.10">
    <property type="entry name" value="Naphthalene 1,2-dioxygenase Alpha Subunit, Chain A, domain 1"/>
    <property type="match status" value="1"/>
</dbReference>
<dbReference type="SUPFAM" id="SSF55961">
    <property type="entry name" value="Bet v1-like"/>
    <property type="match status" value="1"/>
</dbReference>
<evidence type="ECO:0000256" key="7">
    <source>
        <dbReference type="ARBA" id="ARBA00049097"/>
    </source>
</evidence>
<comment type="cofactor">
    <cofactor evidence="1">
        <name>Fe cation</name>
        <dbReference type="ChEBI" id="CHEBI:24875"/>
    </cofactor>
</comment>
<gene>
    <name evidence="10" type="ORF">N7476_007696</name>
</gene>
<evidence type="ECO:0000313" key="11">
    <source>
        <dbReference type="Proteomes" id="UP001147746"/>
    </source>
</evidence>
<comment type="function">
    <text evidence="2">Catalyzes the first step of the osmoprotectant glycine betaine synthesis.</text>
</comment>
<dbReference type="GO" id="GO:0019133">
    <property type="term" value="F:choline monooxygenase activity"/>
    <property type="evidence" value="ECO:0007669"/>
    <property type="project" value="UniProtKB-EC"/>
</dbReference>
<organism evidence="10 11">
    <name type="scientific">Penicillium atrosanguineum</name>
    <dbReference type="NCBI Taxonomy" id="1132637"/>
    <lineage>
        <taxon>Eukaryota</taxon>
        <taxon>Fungi</taxon>
        <taxon>Dikarya</taxon>
        <taxon>Ascomycota</taxon>
        <taxon>Pezizomycotina</taxon>
        <taxon>Eurotiomycetes</taxon>
        <taxon>Eurotiomycetidae</taxon>
        <taxon>Eurotiales</taxon>
        <taxon>Aspergillaceae</taxon>
        <taxon>Penicillium</taxon>
    </lineage>
</organism>
<protein>
    <recommendedName>
        <fullName evidence="6">Choline monooxygenase, chloroplastic</fullName>
        <ecNumber evidence="5">1.14.15.7</ecNumber>
    </recommendedName>
</protein>
<dbReference type="CDD" id="cd00680">
    <property type="entry name" value="RHO_alpha_C"/>
    <property type="match status" value="1"/>
</dbReference>
<feature type="region of interest" description="Disordered" evidence="8">
    <location>
        <begin position="85"/>
        <end position="105"/>
    </location>
</feature>
<dbReference type="EMBL" id="JAPZBO010000007">
    <property type="protein sequence ID" value="KAJ5311836.1"/>
    <property type="molecule type" value="Genomic_DNA"/>
</dbReference>
<dbReference type="GO" id="GO:0051537">
    <property type="term" value="F:2 iron, 2 sulfur cluster binding"/>
    <property type="evidence" value="ECO:0007669"/>
    <property type="project" value="InterPro"/>
</dbReference>
<keyword evidence="11" id="KW-1185">Reference proteome</keyword>
<dbReference type="Pfam" id="PF00848">
    <property type="entry name" value="Ring_hydroxyl_A"/>
    <property type="match status" value="1"/>
</dbReference>
<evidence type="ECO:0000256" key="8">
    <source>
        <dbReference type="SAM" id="MobiDB-lite"/>
    </source>
</evidence>
<accession>A0A9W9HEK9</accession>
<reference evidence="10" key="1">
    <citation type="submission" date="2022-12" db="EMBL/GenBank/DDBJ databases">
        <authorList>
            <person name="Petersen C."/>
        </authorList>
    </citation>
    <scope>NUCLEOTIDE SEQUENCE</scope>
    <source>
        <strain evidence="10">IBT 21472</strain>
    </source>
</reference>
<evidence type="ECO:0000259" key="9">
    <source>
        <dbReference type="Pfam" id="PF00848"/>
    </source>
</evidence>
<evidence type="ECO:0000256" key="6">
    <source>
        <dbReference type="ARBA" id="ARBA00014931"/>
    </source>
</evidence>
<dbReference type="EC" id="1.14.15.7" evidence="5"/>
<comment type="caution">
    <text evidence="10">The sequence shown here is derived from an EMBL/GenBank/DDBJ whole genome shotgun (WGS) entry which is preliminary data.</text>
</comment>
<dbReference type="PANTHER" id="PTHR43756:SF5">
    <property type="entry name" value="CHOLINE MONOOXYGENASE, CHLOROPLASTIC"/>
    <property type="match status" value="1"/>
</dbReference>
<proteinExistence type="inferred from homology"/>
<comment type="catalytic activity">
    <reaction evidence="7">
        <text>choline + 2 reduced [2Fe-2S]-[ferredoxin] + O2 + 2 H(+) = betaine aldehyde hydrate + 2 oxidized [2Fe-2S]-[ferredoxin] + H2O</text>
        <dbReference type="Rhea" id="RHEA:17769"/>
        <dbReference type="Rhea" id="RHEA-COMP:10000"/>
        <dbReference type="Rhea" id="RHEA-COMP:10001"/>
        <dbReference type="ChEBI" id="CHEBI:15354"/>
        <dbReference type="ChEBI" id="CHEBI:15377"/>
        <dbReference type="ChEBI" id="CHEBI:15378"/>
        <dbReference type="ChEBI" id="CHEBI:15379"/>
        <dbReference type="ChEBI" id="CHEBI:15870"/>
        <dbReference type="ChEBI" id="CHEBI:33737"/>
        <dbReference type="ChEBI" id="CHEBI:33738"/>
        <dbReference type="EC" id="1.14.15.7"/>
    </reaction>
</comment>
<dbReference type="AlphaFoldDB" id="A0A9W9HEK9"/>
<evidence type="ECO:0000256" key="1">
    <source>
        <dbReference type="ARBA" id="ARBA00001962"/>
    </source>
</evidence>
<evidence type="ECO:0000256" key="2">
    <source>
        <dbReference type="ARBA" id="ARBA00002149"/>
    </source>
</evidence>
<dbReference type="OrthoDB" id="426882at2759"/>
<evidence type="ECO:0000256" key="3">
    <source>
        <dbReference type="ARBA" id="ARBA00004866"/>
    </source>
</evidence>
<name>A0A9W9HEK9_9EURO</name>
<dbReference type="GO" id="GO:0005506">
    <property type="term" value="F:iron ion binding"/>
    <property type="evidence" value="ECO:0007669"/>
    <property type="project" value="InterPro"/>
</dbReference>
<dbReference type="Proteomes" id="UP001147746">
    <property type="component" value="Unassembled WGS sequence"/>
</dbReference>
<evidence type="ECO:0000256" key="4">
    <source>
        <dbReference type="ARBA" id="ARBA00010848"/>
    </source>
</evidence>
<evidence type="ECO:0000256" key="5">
    <source>
        <dbReference type="ARBA" id="ARBA00012763"/>
    </source>
</evidence>
<reference evidence="10" key="2">
    <citation type="journal article" date="2023" name="IMA Fungus">
        <title>Comparative genomic study of the Penicillium genus elucidates a diverse pangenome and 15 lateral gene transfer events.</title>
        <authorList>
            <person name="Petersen C."/>
            <person name="Sorensen T."/>
            <person name="Nielsen M.R."/>
            <person name="Sondergaard T.E."/>
            <person name="Sorensen J.L."/>
            <person name="Fitzpatrick D.A."/>
            <person name="Frisvad J.C."/>
            <person name="Nielsen K.L."/>
        </authorList>
    </citation>
    <scope>NUCLEOTIDE SEQUENCE</scope>
    <source>
        <strain evidence="10">IBT 21472</strain>
    </source>
</reference>
<comment type="similarity">
    <text evidence="4">Belongs to the choline monooxygenase family.</text>
</comment>
<comment type="pathway">
    <text evidence="3">Amine and polyamine biosynthesis; betaine biosynthesis via choline pathway; betaine aldehyde from choline (monooxygenase route): step 1/1.</text>
</comment>
<dbReference type="InterPro" id="IPR015879">
    <property type="entry name" value="Ring_hydroxy_dOase_asu_C_dom"/>
</dbReference>
<evidence type="ECO:0000313" key="10">
    <source>
        <dbReference type="EMBL" id="KAJ5311836.1"/>
    </source>
</evidence>
<dbReference type="InterPro" id="IPR001663">
    <property type="entry name" value="Rng_hydr_dOase-A"/>
</dbReference>
<feature type="compositionally biased region" description="Basic and acidic residues" evidence="8">
    <location>
        <begin position="85"/>
        <end position="97"/>
    </location>
</feature>
<sequence>MRCVPTSAGTCSMEYEVYRHNEASDNDFEYIDSFFKRVLDEDKHLCNAAQKNLNAGVFVNGQLHPRLESAPLFFQNTVRNLLKSHRDEERKESKEIWPARQQSAGDATAEDMAFCSGLACSGEGSGELEW</sequence>
<feature type="domain" description="Aromatic-ring-hydroxylating dioxygenase alpha subunit C-terminal" evidence="9">
    <location>
        <begin position="1"/>
        <end position="83"/>
    </location>
</feature>
<dbReference type="PANTHER" id="PTHR43756">
    <property type="entry name" value="CHOLINE MONOOXYGENASE, CHLOROPLASTIC"/>
    <property type="match status" value="1"/>
</dbReference>